<protein>
    <submittedName>
        <fullName evidence="1">Uncharacterized protein</fullName>
    </submittedName>
</protein>
<dbReference type="Proteomes" id="UP000502345">
    <property type="component" value="Chromosome"/>
</dbReference>
<dbReference type="EMBL" id="CP050124">
    <property type="protein sequence ID" value="QIP40663.1"/>
    <property type="molecule type" value="Genomic_DNA"/>
</dbReference>
<gene>
    <name evidence="1" type="ORF">G9444_3419</name>
</gene>
<name>A0A1Q4JXC9_RHOER</name>
<sequence length="93" mass="9260">MATSVGPSVGEERLDQVAPVVTTTGVDHAALQAETAAVVPETTTVAVLETVTAAADSTADSVAAARVGSPLVDAMATATVSKHDLTNRICPTT</sequence>
<accession>A0A1Q4JXC9</accession>
<evidence type="ECO:0000313" key="1">
    <source>
        <dbReference type="EMBL" id="QIP40663.1"/>
    </source>
</evidence>
<evidence type="ECO:0000313" key="2">
    <source>
        <dbReference type="Proteomes" id="UP000502345"/>
    </source>
</evidence>
<dbReference type="STRING" id="1833.XU06_15300"/>
<reference evidence="1 2" key="1">
    <citation type="submission" date="2020-03" db="EMBL/GenBank/DDBJ databases">
        <title>Screen low temperature-resistant strains for efficient degradation of petroleum hydrocarbons under the low temperature.</title>
        <authorList>
            <person name="Wang Y."/>
            <person name="Chen J."/>
        </authorList>
    </citation>
    <scope>NUCLEOTIDE SEQUENCE [LARGE SCALE GENOMIC DNA]</scope>
    <source>
        <strain evidence="1 2">KB1</strain>
    </source>
</reference>
<organism evidence="1 2">
    <name type="scientific">Rhodococcus erythropolis</name>
    <name type="common">Arthrobacter picolinophilus</name>
    <dbReference type="NCBI Taxonomy" id="1833"/>
    <lineage>
        <taxon>Bacteria</taxon>
        <taxon>Bacillati</taxon>
        <taxon>Actinomycetota</taxon>
        <taxon>Actinomycetes</taxon>
        <taxon>Mycobacteriales</taxon>
        <taxon>Nocardiaceae</taxon>
        <taxon>Rhodococcus</taxon>
        <taxon>Rhodococcus erythropolis group</taxon>
    </lineage>
</organism>
<dbReference type="AlphaFoldDB" id="A0A1Q4JXC9"/>
<proteinExistence type="predicted"/>